<feature type="transmembrane region" description="Helical" evidence="2">
    <location>
        <begin position="170"/>
        <end position="192"/>
    </location>
</feature>
<evidence type="ECO:0000256" key="2">
    <source>
        <dbReference type="SAM" id="Phobius"/>
    </source>
</evidence>
<organism evidence="3 4">
    <name type="scientific">Plenodomus tracheiphilus IPT5</name>
    <dbReference type="NCBI Taxonomy" id="1408161"/>
    <lineage>
        <taxon>Eukaryota</taxon>
        <taxon>Fungi</taxon>
        <taxon>Dikarya</taxon>
        <taxon>Ascomycota</taxon>
        <taxon>Pezizomycotina</taxon>
        <taxon>Dothideomycetes</taxon>
        <taxon>Pleosporomycetidae</taxon>
        <taxon>Pleosporales</taxon>
        <taxon>Pleosporineae</taxon>
        <taxon>Leptosphaeriaceae</taxon>
        <taxon>Plenodomus</taxon>
    </lineage>
</organism>
<name>A0A6A7B5U5_9PLEO</name>
<feature type="transmembrane region" description="Helical" evidence="2">
    <location>
        <begin position="118"/>
        <end position="141"/>
    </location>
</feature>
<keyword evidence="2" id="KW-1133">Transmembrane helix</keyword>
<evidence type="ECO:0000313" key="3">
    <source>
        <dbReference type="EMBL" id="KAF2850067.1"/>
    </source>
</evidence>
<feature type="compositionally biased region" description="Basic and acidic residues" evidence="1">
    <location>
        <begin position="218"/>
        <end position="227"/>
    </location>
</feature>
<feature type="region of interest" description="Disordered" evidence="1">
    <location>
        <begin position="205"/>
        <end position="254"/>
    </location>
</feature>
<keyword evidence="2" id="KW-0812">Transmembrane</keyword>
<evidence type="ECO:0000256" key="1">
    <source>
        <dbReference type="SAM" id="MobiDB-lite"/>
    </source>
</evidence>
<dbReference type="OrthoDB" id="3596006at2759"/>
<keyword evidence="4" id="KW-1185">Reference proteome</keyword>
<feature type="transmembrane region" description="Helical" evidence="2">
    <location>
        <begin position="34"/>
        <end position="55"/>
    </location>
</feature>
<keyword evidence="2" id="KW-0472">Membrane</keyword>
<gene>
    <name evidence="3" type="ORF">T440DRAFT_113508</name>
</gene>
<dbReference type="EMBL" id="MU006308">
    <property type="protein sequence ID" value="KAF2850067.1"/>
    <property type="molecule type" value="Genomic_DNA"/>
</dbReference>
<dbReference type="AlphaFoldDB" id="A0A6A7B5U5"/>
<sequence>MAKIWGLDLKQIQWGKFKNSYMWNKEYHMRRTRFIIYQLAMILTVVSESLGTAALSDYNHQQKRLTHQNPNTSIHNNDFIGIASYNIFVGVYVATIFGSAFFFDLFWPERHESGAVKLAWKICSLLACAFTLSCALAYTYIVATRKVGVFGPRVGKTGGPALRFRDNGRAVASVVLLWLGMVFTFVSTYLLWHSIAHIDAYGPKSKHGRAGDDVVDGMGEKPVDRESSGSLNLDGETVTRPGQTHAKPVVDGNNVADVHHTPNAIV</sequence>
<accession>A0A6A7B5U5</accession>
<evidence type="ECO:0008006" key="5">
    <source>
        <dbReference type="Google" id="ProtNLM"/>
    </source>
</evidence>
<protein>
    <recommendedName>
        <fullName evidence="5">MARVEL domain-containing protein</fullName>
    </recommendedName>
</protein>
<feature type="transmembrane region" description="Helical" evidence="2">
    <location>
        <begin position="85"/>
        <end position="106"/>
    </location>
</feature>
<reference evidence="3" key="1">
    <citation type="submission" date="2020-01" db="EMBL/GenBank/DDBJ databases">
        <authorList>
            <consortium name="DOE Joint Genome Institute"/>
            <person name="Haridas S."/>
            <person name="Albert R."/>
            <person name="Binder M."/>
            <person name="Bloem J."/>
            <person name="Labutti K."/>
            <person name="Salamov A."/>
            <person name="Andreopoulos B."/>
            <person name="Baker S.E."/>
            <person name="Barry K."/>
            <person name="Bills G."/>
            <person name="Bluhm B.H."/>
            <person name="Cannon C."/>
            <person name="Castanera R."/>
            <person name="Culley D.E."/>
            <person name="Daum C."/>
            <person name="Ezra D."/>
            <person name="Gonzalez J.B."/>
            <person name="Henrissat B."/>
            <person name="Kuo A."/>
            <person name="Liang C."/>
            <person name="Lipzen A."/>
            <person name="Lutzoni F."/>
            <person name="Magnuson J."/>
            <person name="Mondo S."/>
            <person name="Nolan M."/>
            <person name="Ohm R."/>
            <person name="Pangilinan J."/>
            <person name="Park H.-J."/>
            <person name="Ramirez L."/>
            <person name="Alfaro M."/>
            <person name="Sun H."/>
            <person name="Tritt A."/>
            <person name="Yoshinaga Y."/>
            <person name="Zwiers L.-H."/>
            <person name="Turgeon B.G."/>
            <person name="Goodwin S.B."/>
            <person name="Spatafora J.W."/>
            <person name="Crous P.W."/>
            <person name="Grigoriev I.V."/>
        </authorList>
    </citation>
    <scope>NUCLEOTIDE SEQUENCE</scope>
    <source>
        <strain evidence="3">IPT5</strain>
    </source>
</reference>
<proteinExistence type="predicted"/>
<evidence type="ECO:0000313" key="4">
    <source>
        <dbReference type="Proteomes" id="UP000799423"/>
    </source>
</evidence>
<dbReference type="Proteomes" id="UP000799423">
    <property type="component" value="Unassembled WGS sequence"/>
</dbReference>